<keyword evidence="4" id="KW-0067">ATP-binding</keyword>
<feature type="domain" description="AMP-binding enzyme C-terminal" evidence="6">
    <location>
        <begin position="420"/>
        <end position="496"/>
    </location>
</feature>
<dbReference type="Proteomes" id="UP001551482">
    <property type="component" value="Unassembled WGS sequence"/>
</dbReference>
<evidence type="ECO:0000256" key="3">
    <source>
        <dbReference type="ARBA" id="ARBA00022741"/>
    </source>
</evidence>
<comment type="similarity">
    <text evidence="1">Belongs to the ATP-dependent AMP-binding enzyme family.</text>
</comment>
<dbReference type="Gene3D" id="3.30.300.30">
    <property type="match status" value="1"/>
</dbReference>
<dbReference type="SUPFAM" id="SSF56801">
    <property type="entry name" value="Acetyl-CoA synthetase-like"/>
    <property type="match status" value="1"/>
</dbReference>
<dbReference type="Gene3D" id="3.40.50.12780">
    <property type="entry name" value="N-terminal domain of ligase-like"/>
    <property type="match status" value="1"/>
</dbReference>
<keyword evidence="3" id="KW-0547">Nucleotide-binding</keyword>
<proteinExistence type="inferred from homology"/>
<dbReference type="EMBL" id="JBEZFP010000003">
    <property type="protein sequence ID" value="MEU8132321.1"/>
    <property type="molecule type" value="Genomic_DNA"/>
</dbReference>
<evidence type="ECO:0000256" key="1">
    <source>
        <dbReference type="ARBA" id="ARBA00006432"/>
    </source>
</evidence>
<dbReference type="PANTHER" id="PTHR43107:SF15">
    <property type="entry name" value="FATTY ACID TRANSPORT PROTEIN 3, ISOFORM A"/>
    <property type="match status" value="1"/>
</dbReference>
<evidence type="ECO:0000313" key="7">
    <source>
        <dbReference type="EMBL" id="MEU8132321.1"/>
    </source>
</evidence>
<dbReference type="PANTHER" id="PTHR43107">
    <property type="entry name" value="LONG-CHAIN FATTY ACID TRANSPORT PROTEIN"/>
    <property type="match status" value="1"/>
</dbReference>
<evidence type="ECO:0000313" key="8">
    <source>
        <dbReference type="Proteomes" id="UP001551482"/>
    </source>
</evidence>
<feature type="domain" description="AMP-dependent synthetase/ligase" evidence="5">
    <location>
        <begin position="15"/>
        <end position="369"/>
    </location>
</feature>
<comment type="caution">
    <text evidence="7">The sequence shown here is derived from an EMBL/GenBank/DDBJ whole genome shotgun (WGS) entry which is preliminary data.</text>
</comment>
<dbReference type="InterPro" id="IPR045851">
    <property type="entry name" value="AMP-bd_C_sf"/>
</dbReference>
<reference evidence="7 8" key="1">
    <citation type="submission" date="2024-06" db="EMBL/GenBank/DDBJ databases">
        <title>The Natural Products Discovery Center: Release of the First 8490 Sequenced Strains for Exploring Actinobacteria Biosynthetic Diversity.</title>
        <authorList>
            <person name="Kalkreuter E."/>
            <person name="Kautsar S.A."/>
            <person name="Yang D."/>
            <person name="Bader C.D."/>
            <person name="Teijaro C.N."/>
            <person name="Fluegel L."/>
            <person name="Davis C.M."/>
            <person name="Simpson J.R."/>
            <person name="Lauterbach L."/>
            <person name="Steele A.D."/>
            <person name="Gui C."/>
            <person name="Meng S."/>
            <person name="Li G."/>
            <person name="Viehrig K."/>
            <person name="Ye F."/>
            <person name="Su P."/>
            <person name="Kiefer A.F."/>
            <person name="Nichols A."/>
            <person name="Cepeda A.J."/>
            <person name="Yan W."/>
            <person name="Fan B."/>
            <person name="Jiang Y."/>
            <person name="Adhikari A."/>
            <person name="Zheng C.-J."/>
            <person name="Schuster L."/>
            <person name="Cowan T.M."/>
            <person name="Smanski M.J."/>
            <person name="Chevrette M.G."/>
            <person name="De Carvalho L.P.S."/>
            <person name="Shen B."/>
        </authorList>
    </citation>
    <scope>NUCLEOTIDE SEQUENCE [LARGE SCALE GENOMIC DNA]</scope>
    <source>
        <strain evidence="7 8">NPDC048946</strain>
    </source>
</reference>
<sequence length="549" mass="59700">MTTVAHLVRGQWGDDRPGLFFEDRVLTHHELAAGAAERAALWKGLHREGEPHIGLLLDNEPEFVLWMQAAALAGATVVGINSTRRGADLARDIRHSECAVVVTNRTHAKLLDGQAELADTPVLVVETAEYAALLAGQRGAPLPPDDGTVTEETRFMITFTSGSTGAPKAVPSTQGRIAASAAGMARQFALSPESVCYIPMPLFHGNAVIANWAPALHARAATALRRKFSASGFLPDVRRYGATYFTYVGRAISYILATPPHPADAANPLVAAYGTEAGAVDRARFEARFGCPLREGYGSSEGGVSFQWAPGTPDRAIGPAVPGLVVLDPETERECARAEFDEAGRLLNGAEAIGELVSTAPSRNFQGYWRNPEASEARLRQGKFWTGDLFYRDADDYLYFAGRGNDWLRVDSENLAVHTIENILARHDAFAAVAVYATPDPAVGDLVMAAAVPAPETDFDPDRFAEFLTAQADLGTKMPPRFVRMLDAMPVTATSKTDKNGLRREGWRTSDTVWWRPERDAAYRIMTEDDRDALAKAFAEHDRSHLLED</sequence>
<dbReference type="RefSeq" id="WP_358347939.1">
    <property type="nucleotide sequence ID" value="NZ_JBEZFP010000003.1"/>
</dbReference>
<name>A0ABV3D9G8_9ACTN</name>
<dbReference type="Pfam" id="PF13193">
    <property type="entry name" value="AMP-binding_C"/>
    <property type="match status" value="1"/>
</dbReference>
<dbReference type="InterPro" id="IPR025110">
    <property type="entry name" value="AMP-bd_C"/>
</dbReference>
<dbReference type="InterPro" id="IPR000873">
    <property type="entry name" value="AMP-dep_synth/lig_dom"/>
</dbReference>
<dbReference type="InterPro" id="IPR042099">
    <property type="entry name" value="ANL_N_sf"/>
</dbReference>
<evidence type="ECO:0000256" key="4">
    <source>
        <dbReference type="ARBA" id="ARBA00022840"/>
    </source>
</evidence>
<dbReference type="PROSITE" id="PS00455">
    <property type="entry name" value="AMP_BINDING"/>
    <property type="match status" value="1"/>
</dbReference>
<evidence type="ECO:0000256" key="2">
    <source>
        <dbReference type="ARBA" id="ARBA00022598"/>
    </source>
</evidence>
<organism evidence="7 8">
    <name type="scientific">Streptodolium elevatio</name>
    <dbReference type="NCBI Taxonomy" id="3157996"/>
    <lineage>
        <taxon>Bacteria</taxon>
        <taxon>Bacillati</taxon>
        <taxon>Actinomycetota</taxon>
        <taxon>Actinomycetes</taxon>
        <taxon>Kitasatosporales</taxon>
        <taxon>Streptomycetaceae</taxon>
        <taxon>Streptodolium</taxon>
    </lineage>
</organism>
<keyword evidence="8" id="KW-1185">Reference proteome</keyword>
<evidence type="ECO:0000259" key="5">
    <source>
        <dbReference type="Pfam" id="PF00501"/>
    </source>
</evidence>
<keyword evidence="2" id="KW-0436">Ligase</keyword>
<dbReference type="InterPro" id="IPR020845">
    <property type="entry name" value="AMP-binding_CS"/>
</dbReference>
<dbReference type="Pfam" id="PF00501">
    <property type="entry name" value="AMP-binding"/>
    <property type="match status" value="1"/>
</dbReference>
<protein>
    <submittedName>
        <fullName evidence="7">AMP-binding protein</fullName>
    </submittedName>
</protein>
<evidence type="ECO:0000259" key="6">
    <source>
        <dbReference type="Pfam" id="PF13193"/>
    </source>
</evidence>
<gene>
    <name evidence="7" type="ORF">AB0C36_02305</name>
</gene>
<accession>A0ABV3D9G8</accession>